<keyword evidence="2" id="KW-0285">Flavoprotein</keyword>
<name>A0A9X7JSH1_9ACTN</name>
<feature type="compositionally biased region" description="Low complexity" evidence="5">
    <location>
        <begin position="64"/>
        <end position="73"/>
    </location>
</feature>
<evidence type="ECO:0000256" key="1">
    <source>
        <dbReference type="ARBA" id="ARBA00010790"/>
    </source>
</evidence>
<gene>
    <name evidence="8" type="ORF">B7P34_08830</name>
</gene>
<evidence type="ECO:0000259" key="6">
    <source>
        <dbReference type="Pfam" id="PF00732"/>
    </source>
</evidence>
<evidence type="ECO:0000259" key="7">
    <source>
        <dbReference type="Pfam" id="PF05199"/>
    </source>
</evidence>
<dbReference type="GO" id="GO:0016614">
    <property type="term" value="F:oxidoreductase activity, acting on CH-OH group of donors"/>
    <property type="evidence" value="ECO:0007669"/>
    <property type="project" value="InterPro"/>
</dbReference>
<keyword evidence="3" id="KW-0274">FAD</keyword>
<dbReference type="Pfam" id="PF00732">
    <property type="entry name" value="GMC_oxred_N"/>
    <property type="match status" value="1"/>
</dbReference>
<dbReference type="InterPro" id="IPR027056">
    <property type="entry name" value="Gluconate_2DH_su3"/>
</dbReference>
<feature type="compositionally biased region" description="Basic residues" evidence="5">
    <location>
        <begin position="33"/>
        <end position="52"/>
    </location>
</feature>
<proteinExistence type="inferred from homology"/>
<dbReference type="SUPFAM" id="SSF51905">
    <property type="entry name" value="FAD/NAD(P)-binding domain"/>
    <property type="match status" value="1"/>
</dbReference>
<dbReference type="Gene3D" id="3.50.50.60">
    <property type="entry name" value="FAD/NAD(P)-binding domain"/>
    <property type="match status" value="2"/>
</dbReference>
<evidence type="ECO:0000256" key="2">
    <source>
        <dbReference type="ARBA" id="ARBA00022630"/>
    </source>
</evidence>
<feature type="domain" description="Glucose-methanol-choline oxidoreductase N-terminal" evidence="6">
    <location>
        <begin position="453"/>
        <end position="652"/>
    </location>
</feature>
<keyword evidence="4" id="KW-0560">Oxidoreductase</keyword>
<dbReference type="InterPro" id="IPR036188">
    <property type="entry name" value="FAD/NAD-bd_sf"/>
</dbReference>
<feature type="region of interest" description="Disordered" evidence="5">
    <location>
        <begin position="1"/>
        <end position="92"/>
    </location>
</feature>
<dbReference type="Pfam" id="PF05199">
    <property type="entry name" value="GMC_oxred_C"/>
    <property type="match status" value="1"/>
</dbReference>
<dbReference type="Pfam" id="PF13618">
    <property type="entry name" value="Gluconate_2-dh3"/>
    <property type="match status" value="1"/>
</dbReference>
<evidence type="ECO:0008006" key="10">
    <source>
        <dbReference type="Google" id="ProtNLM"/>
    </source>
</evidence>
<evidence type="ECO:0000313" key="9">
    <source>
        <dbReference type="Proteomes" id="UP000242427"/>
    </source>
</evidence>
<dbReference type="AlphaFoldDB" id="A0A9X7JSH1"/>
<accession>A0A9X7JSH1</accession>
<dbReference type="Proteomes" id="UP000242427">
    <property type="component" value="Unassembled WGS sequence"/>
</dbReference>
<sequence>MARAARARRRGGGRGRVRQRADGQDRPAGGLGGHRRQRPAGHVPARPRHRPEARRLVDGPLQHRAGAAPVRAAPGDDGRRHGPAGRPAAPGAVTVTTPGRHNPRFTGYDVLARAGTWDAATSGVVLSRTAVQPGLRFFTLAEEATARPLFDHLLAQWDEPRVPVLQMVDARLAEMQTDGWRFADMPEDDEAWRRSLAGLDDDARALHGAPFGGLARERQAALVRAVRDTGSARWHGMPAGHVWGLWTRYTATAFYSHPWAWNEIGFGGPAYPRGYVRLGLGLREPWEVADQHPVDPVTDSGQAVGSRSAGAERVGTAGHRAAPPRGLAAAARAAAGTLRLTTAPTGRIRDRNASAWLLPRDDRRFDRSLIDGMRRHEDDDEVDLVVIGCGAGGATLTQRMARHGWSVVCLEAGPFWNPDTDWVSDEAGSHHLYWTEPRVVSGTDPVPLGANNSGRGVGGSTTHFAGYAPRFHPSDFATLSGDGVGADWPLRYADLRASYERLEQELPVAGQYWPWGDPHPYPHAPHPVGGNGEVFLRGAAALGIGARVGPVAITNGRFGNRPHCVYRGFCLQGCKVNAKASTLITHVPDALAHGAEIRADCMVTGIELDAQGRLATGVRYLREGRERFQRARAVAVAGYSVETPRLLLNSACRRFPEGLCNDFDLVGRYVMVQGAPQTSGRFAEEVRAYKAPPPEVSSEDFYETDPAKPYKRGFSLQTVSPLPVVWAEHVAAQGHWGEDLRTYMRDYVHWATLGALCELLPLPDNRVTLSQEKDRYGLPVAHFSYSQCDNDRMLIRAAQTVMEDVLRAAGATEVITINRYAHLVGGCRMAAGPGSGVVDADLRTFAVPNLLVTDGSVLPTQGSANPALTIMALVDRAAARLAAGARSGLRAPAGAPR</sequence>
<reference evidence="8 9" key="1">
    <citation type="submission" date="2018-03" db="EMBL/GenBank/DDBJ databases">
        <title>Chitinolytic properties of Streptosporangium nondiastaticum TBG75A20.</title>
        <authorList>
            <person name="Gayathri V."/>
            <person name="Shiburaj S."/>
        </authorList>
    </citation>
    <scope>NUCLEOTIDE SEQUENCE [LARGE SCALE GENOMIC DNA]</scope>
    <source>
        <strain evidence="8 9">TBG75A20</strain>
    </source>
</reference>
<dbReference type="InterPro" id="IPR000172">
    <property type="entry name" value="GMC_OxRdtase_N"/>
</dbReference>
<evidence type="ECO:0000313" key="8">
    <source>
        <dbReference type="EMBL" id="PSJ29044.1"/>
    </source>
</evidence>
<dbReference type="OrthoDB" id="9798604at2"/>
<dbReference type="InterPro" id="IPR007867">
    <property type="entry name" value="GMC_OxRtase_C"/>
</dbReference>
<dbReference type="PANTHER" id="PTHR46056:SF12">
    <property type="entry name" value="LONG-CHAIN-ALCOHOL OXIDASE"/>
    <property type="match status" value="1"/>
</dbReference>
<protein>
    <recommendedName>
        <fullName evidence="10">Glucose-methanol-choline oxidoreductase</fullName>
    </recommendedName>
</protein>
<dbReference type="PANTHER" id="PTHR46056">
    <property type="entry name" value="LONG-CHAIN-ALCOHOL OXIDASE"/>
    <property type="match status" value="1"/>
</dbReference>
<evidence type="ECO:0000256" key="3">
    <source>
        <dbReference type="ARBA" id="ARBA00022827"/>
    </source>
</evidence>
<evidence type="ECO:0000256" key="4">
    <source>
        <dbReference type="ARBA" id="ARBA00023002"/>
    </source>
</evidence>
<dbReference type="SUPFAM" id="SSF54373">
    <property type="entry name" value="FAD-linked reductases, C-terminal domain"/>
    <property type="match status" value="1"/>
</dbReference>
<feature type="compositionally biased region" description="Basic residues" evidence="5">
    <location>
        <begin position="1"/>
        <end position="18"/>
    </location>
</feature>
<feature type="region of interest" description="Disordered" evidence="5">
    <location>
        <begin position="296"/>
        <end position="325"/>
    </location>
</feature>
<feature type="domain" description="Glucose-methanol-choline oxidoreductase C-terminal" evidence="7">
    <location>
        <begin position="761"/>
        <end position="873"/>
    </location>
</feature>
<dbReference type="EMBL" id="PXWG01000014">
    <property type="protein sequence ID" value="PSJ29044.1"/>
    <property type="molecule type" value="Genomic_DNA"/>
</dbReference>
<comment type="similarity">
    <text evidence="1">Belongs to the GMC oxidoreductase family.</text>
</comment>
<dbReference type="GO" id="GO:0050660">
    <property type="term" value="F:flavin adenine dinucleotide binding"/>
    <property type="evidence" value="ECO:0007669"/>
    <property type="project" value="InterPro"/>
</dbReference>
<comment type="caution">
    <text evidence="8">The sequence shown here is derived from an EMBL/GenBank/DDBJ whole genome shotgun (WGS) entry which is preliminary data.</text>
</comment>
<organism evidence="8 9">
    <name type="scientific">Streptosporangium nondiastaticum</name>
    <dbReference type="NCBI Taxonomy" id="35764"/>
    <lineage>
        <taxon>Bacteria</taxon>
        <taxon>Bacillati</taxon>
        <taxon>Actinomycetota</taxon>
        <taxon>Actinomycetes</taxon>
        <taxon>Streptosporangiales</taxon>
        <taxon>Streptosporangiaceae</taxon>
        <taxon>Streptosporangium</taxon>
    </lineage>
</organism>
<evidence type="ECO:0000256" key="5">
    <source>
        <dbReference type="SAM" id="MobiDB-lite"/>
    </source>
</evidence>
<keyword evidence="9" id="KW-1185">Reference proteome</keyword>